<reference evidence="8 9" key="1">
    <citation type="submission" date="2015-05" db="EMBL/GenBank/DDBJ databases">
        <title>Genome assembly of Archangium gephyra DSM 2261.</title>
        <authorList>
            <person name="Sharma G."/>
            <person name="Subramanian S."/>
        </authorList>
    </citation>
    <scope>NUCLEOTIDE SEQUENCE [LARGE SCALE GENOMIC DNA]</scope>
    <source>
        <strain evidence="8 9">DSM 2261</strain>
    </source>
</reference>
<feature type="domain" description="TonB-dependent transporter Oar-like beta-barrel" evidence="7">
    <location>
        <begin position="211"/>
        <end position="331"/>
    </location>
</feature>
<evidence type="ECO:0000313" key="9">
    <source>
        <dbReference type="Proteomes" id="UP000035579"/>
    </source>
</evidence>
<dbReference type="InterPro" id="IPR036942">
    <property type="entry name" value="Beta-barrel_TonB_sf"/>
</dbReference>
<comment type="subcellular location">
    <subcellularLocation>
        <location evidence="1">Cell outer membrane</location>
        <topology evidence="1">Multi-pass membrane protein</topology>
    </subcellularLocation>
</comment>
<dbReference type="RefSeq" id="WP_169800643.1">
    <property type="nucleotide sequence ID" value="NZ_CP011509.1"/>
</dbReference>
<sequence>MTGTVTTQENEPLPSAVVQLRNMSTGTTFTAVTGSTGTYLLDNIPPGGPYTLTVNMEGFYPATRTGMQLVLGQRFNIDLKLRQFEEFQEEMTVTAEPVDELQDQGRTGPSMTMDAEQMTSLPLAGRNFTDLISTTPQVSGNAMAGQNSRYNNIQVDGAAYNDIFGLAGSGTPGGQAGAKPISIEAIQSFVVQVSPFDVRYGNFAGGMVNAITKSGTNDFHGSVFGYTQNKSLAGRQSDPTFLGYNIWQFGGSLGGPIIKDKVHFFIATDLQERSSAFGNQFQIGGVNEADDRARAGFTQADADRFSRILADKYGVSNPGTALGTQLRNPDRNVFAKISTGVIPNSYLEISYNFVGALQDSLLRAPTGPSLPTATSPGRLRDGYQLSNSGYAQTVNTHTARAKLTSTFLDGKLSNEFLAGFSILRDARDAAQDIPLILVKAGKLGANDSWLAAGSERFSQLNKLDQDIFQIQDSLTLVAGDHQLTAGTSTEFFRLRNAFLQAATGVWAFDSLDAFEAGTPSAFQRRFGVSPLQEPGTAAFTVAQPGFYLQDNWTPFKNLTLTPGIRLDVPFLSRANTNERLVNNEALPINTGEVPSGNILWSPRLGVNWDVEGNSNTIVRGGVGVFSGRPPYVWVSNAYSINGLSQVELTCQGATIPAFTLDPNAQPFTCDGATAPSAPTNQGEIDYFDPKTRYPQNFRVAVGADRRLPWGIIATADLLYTQDINGWYTTDENLVNQGQSGEGRSLYGTFAATGFRANSTRRDPANLAQAIRVFNKNGGRVYNGTLQLQKQIQDILDVSVGYSYTDAKDLISLTSAQALSNFQFAPVDGSLENRNLRPSAFDRTHRLTFTATGQLPLGFNAGIIYTGQSGQPYSWTVNGDVNADGINGNDLAFIPADPSQISLQGDAAAQAAQYEALSRFIDSQQCLKESKGRIIERGACRNPWQNLFNVRLGWNAPEFVKGQRLEVQADIFNVLNFLYPKWGLFEQEAQFENHASSFLRAVGYDAANNRPIYSFTEPAAVRNVVYSSTSSRWRIQLGARYVF</sequence>
<dbReference type="GO" id="GO:0044718">
    <property type="term" value="P:siderophore transmembrane transport"/>
    <property type="evidence" value="ECO:0007669"/>
    <property type="project" value="TreeGrafter"/>
</dbReference>
<dbReference type="Gene3D" id="2.60.40.1120">
    <property type="entry name" value="Carboxypeptidase-like, regulatory domain"/>
    <property type="match status" value="1"/>
</dbReference>
<dbReference type="SUPFAM" id="SSF56935">
    <property type="entry name" value="Porins"/>
    <property type="match status" value="1"/>
</dbReference>
<evidence type="ECO:0000256" key="2">
    <source>
        <dbReference type="ARBA" id="ARBA00022448"/>
    </source>
</evidence>
<evidence type="ECO:0000256" key="3">
    <source>
        <dbReference type="ARBA" id="ARBA00022452"/>
    </source>
</evidence>
<dbReference type="KEGG" id="age:AA314_01038"/>
<dbReference type="InterPro" id="IPR039426">
    <property type="entry name" value="TonB-dep_rcpt-like"/>
</dbReference>
<evidence type="ECO:0000259" key="7">
    <source>
        <dbReference type="Pfam" id="PF25183"/>
    </source>
</evidence>
<dbReference type="PANTHER" id="PTHR30069:SF46">
    <property type="entry name" value="OAR PROTEIN"/>
    <property type="match status" value="1"/>
</dbReference>
<organism evidence="8 9">
    <name type="scientific">Archangium gephyra</name>
    <dbReference type="NCBI Taxonomy" id="48"/>
    <lineage>
        <taxon>Bacteria</taxon>
        <taxon>Pseudomonadati</taxon>
        <taxon>Myxococcota</taxon>
        <taxon>Myxococcia</taxon>
        <taxon>Myxococcales</taxon>
        <taxon>Cystobacterineae</taxon>
        <taxon>Archangiaceae</taxon>
        <taxon>Archangium</taxon>
    </lineage>
</organism>
<dbReference type="InterPro" id="IPR008969">
    <property type="entry name" value="CarboxyPept-like_regulatory"/>
</dbReference>
<keyword evidence="5" id="KW-0472">Membrane</keyword>
<evidence type="ECO:0000256" key="5">
    <source>
        <dbReference type="ARBA" id="ARBA00023136"/>
    </source>
</evidence>
<keyword evidence="2" id="KW-0813">Transport</keyword>
<proteinExistence type="predicted"/>
<dbReference type="GO" id="GO:0009279">
    <property type="term" value="C:cell outer membrane"/>
    <property type="evidence" value="ECO:0007669"/>
    <property type="project" value="UniProtKB-SubCell"/>
</dbReference>
<dbReference type="Proteomes" id="UP000035579">
    <property type="component" value="Chromosome"/>
</dbReference>
<dbReference type="PANTHER" id="PTHR30069">
    <property type="entry name" value="TONB-DEPENDENT OUTER MEMBRANE RECEPTOR"/>
    <property type="match status" value="1"/>
</dbReference>
<dbReference type="Gene3D" id="2.170.130.10">
    <property type="entry name" value="TonB-dependent receptor, plug domain"/>
    <property type="match status" value="1"/>
</dbReference>
<protein>
    <submittedName>
        <fullName evidence="8">Oar protein</fullName>
    </submittedName>
</protein>
<feature type="domain" description="TonB-dependent transporter Oar-like beta-barrel" evidence="7">
    <location>
        <begin position="457"/>
        <end position="975"/>
    </location>
</feature>
<accession>A0AAC8TB40</accession>
<dbReference type="InterPro" id="IPR037066">
    <property type="entry name" value="Plug_dom_sf"/>
</dbReference>
<dbReference type="Pfam" id="PF13620">
    <property type="entry name" value="CarboxypepD_reg"/>
    <property type="match status" value="1"/>
</dbReference>
<dbReference type="Gene3D" id="2.40.170.20">
    <property type="entry name" value="TonB-dependent receptor, beta-barrel domain"/>
    <property type="match status" value="1"/>
</dbReference>
<evidence type="ECO:0000313" key="8">
    <source>
        <dbReference type="EMBL" id="AKI99411.1"/>
    </source>
</evidence>
<evidence type="ECO:0000256" key="6">
    <source>
        <dbReference type="ARBA" id="ARBA00023237"/>
    </source>
</evidence>
<dbReference type="GO" id="GO:0015344">
    <property type="term" value="F:siderophore uptake transmembrane transporter activity"/>
    <property type="evidence" value="ECO:0007669"/>
    <property type="project" value="TreeGrafter"/>
</dbReference>
<keyword evidence="3" id="KW-1134">Transmembrane beta strand</keyword>
<dbReference type="EMBL" id="CP011509">
    <property type="protein sequence ID" value="AKI99411.1"/>
    <property type="molecule type" value="Genomic_DNA"/>
</dbReference>
<dbReference type="SUPFAM" id="SSF49464">
    <property type="entry name" value="Carboxypeptidase regulatory domain-like"/>
    <property type="match status" value="1"/>
</dbReference>
<evidence type="ECO:0000256" key="4">
    <source>
        <dbReference type="ARBA" id="ARBA00022692"/>
    </source>
</evidence>
<keyword evidence="4" id="KW-0812">Transmembrane</keyword>
<dbReference type="Pfam" id="PF25183">
    <property type="entry name" value="OMP_b-brl_4"/>
    <property type="match status" value="2"/>
</dbReference>
<keyword evidence="6" id="KW-0998">Cell outer membrane</keyword>
<name>A0AAC8TB40_9BACT</name>
<gene>
    <name evidence="8" type="ORF">AA314_01038</name>
</gene>
<dbReference type="InterPro" id="IPR057601">
    <property type="entry name" value="Oar-like_b-barrel"/>
</dbReference>
<evidence type="ECO:0000256" key="1">
    <source>
        <dbReference type="ARBA" id="ARBA00004571"/>
    </source>
</evidence>
<dbReference type="AlphaFoldDB" id="A0AAC8TB40"/>